<protein>
    <recommendedName>
        <fullName evidence="3">Ferrous iron transporter FeoA domain-containing protein</fullName>
    </recommendedName>
</protein>
<reference evidence="1 2" key="1">
    <citation type="submission" date="2019-06" db="EMBL/GenBank/DDBJ databases">
        <title>Whole genome shotgun sequence of Cellulomonas uda NBRC 3747.</title>
        <authorList>
            <person name="Hosoyama A."/>
            <person name="Uohara A."/>
            <person name="Ohji S."/>
            <person name="Ichikawa N."/>
        </authorList>
    </citation>
    <scope>NUCLEOTIDE SEQUENCE [LARGE SCALE GENOMIC DNA]</scope>
    <source>
        <strain evidence="1 2">NBRC 3747</strain>
    </source>
</reference>
<dbReference type="Proteomes" id="UP000315842">
    <property type="component" value="Unassembled WGS sequence"/>
</dbReference>
<organism evidence="1 2">
    <name type="scientific">Cellulomonas uda</name>
    <dbReference type="NCBI Taxonomy" id="1714"/>
    <lineage>
        <taxon>Bacteria</taxon>
        <taxon>Bacillati</taxon>
        <taxon>Actinomycetota</taxon>
        <taxon>Actinomycetes</taxon>
        <taxon>Micrococcales</taxon>
        <taxon>Cellulomonadaceae</taxon>
        <taxon>Cellulomonas</taxon>
    </lineage>
</organism>
<dbReference type="RefSeq" id="WP_141318164.1">
    <property type="nucleotide sequence ID" value="NZ_BJLP01000003.1"/>
</dbReference>
<evidence type="ECO:0000313" key="2">
    <source>
        <dbReference type="Proteomes" id="UP000315842"/>
    </source>
</evidence>
<comment type="caution">
    <text evidence="1">The sequence shown here is derived from an EMBL/GenBank/DDBJ whole genome shotgun (WGS) entry which is preliminary data.</text>
</comment>
<gene>
    <name evidence="1" type="ORF">CUD01_03320</name>
</gene>
<proteinExistence type="predicted"/>
<accession>A0A4Y3KA94</accession>
<dbReference type="AlphaFoldDB" id="A0A4Y3KA94"/>
<keyword evidence="2" id="KW-1185">Reference proteome</keyword>
<evidence type="ECO:0008006" key="3">
    <source>
        <dbReference type="Google" id="ProtNLM"/>
    </source>
</evidence>
<name>A0A4Y3KA94_CELUD</name>
<evidence type="ECO:0000313" key="1">
    <source>
        <dbReference type="EMBL" id="GEA79888.1"/>
    </source>
</evidence>
<dbReference type="EMBL" id="BJLP01000003">
    <property type="protein sequence ID" value="GEA79888.1"/>
    <property type="molecule type" value="Genomic_DNA"/>
</dbReference>
<sequence>MSAPPARPWREAAAGTRVVVRRRLVPAPPDGPHLTDVLGVVLRVDDEGLTLDTSRGPARILGADVVLWKPIPPPPERRARRH</sequence>